<dbReference type="PROSITE" id="PS50878">
    <property type="entry name" value="RT_POL"/>
    <property type="match status" value="1"/>
</dbReference>
<proteinExistence type="predicted"/>
<accession>A0AAU9TGJ2</accession>
<dbReference type="Pfam" id="PF03372">
    <property type="entry name" value="Exo_endo_phos"/>
    <property type="match status" value="1"/>
</dbReference>
<dbReference type="CDD" id="cd01650">
    <property type="entry name" value="RT_nLTR_like"/>
    <property type="match status" value="1"/>
</dbReference>
<dbReference type="Gene3D" id="3.60.10.10">
    <property type="entry name" value="Endonuclease/exonuclease/phosphatase"/>
    <property type="match status" value="1"/>
</dbReference>
<dbReference type="Pfam" id="PF00078">
    <property type="entry name" value="RVT_1"/>
    <property type="match status" value="1"/>
</dbReference>
<organism evidence="2 3">
    <name type="scientific">Euphydryas editha</name>
    <name type="common">Edith's checkerspot</name>
    <dbReference type="NCBI Taxonomy" id="104508"/>
    <lineage>
        <taxon>Eukaryota</taxon>
        <taxon>Metazoa</taxon>
        <taxon>Ecdysozoa</taxon>
        <taxon>Arthropoda</taxon>
        <taxon>Hexapoda</taxon>
        <taxon>Insecta</taxon>
        <taxon>Pterygota</taxon>
        <taxon>Neoptera</taxon>
        <taxon>Endopterygota</taxon>
        <taxon>Lepidoptera</taxon>
        <taxon>Glossata</taxon>
        <taxon>Ditrysia</taxon>
        <taxon>Papilionoidea</taxon>
        <taxon>Nymphalidae</taxon>
        <taxon>Nymphalinae</taxon>
        <taxon>Euphydryas</taxon>
    </lineage>
</organism>
<comment type="caution">
    <text evidence="2">The sequence shown here is derived from an EMBL/GenBank/DDBJ whole genome shotgun (WGS) entry which is preliminary data.</text>
</comment>
<dbReference type="InterPro" id="IPR005135">
    <property type="entry name" value="Endo/exonuclease/phosphatase"/>
</dbReference>
<dbReference type="Gene3D" id="3.30.70.270">
    <property type="match status" value="1"/>
</dbReference>
<keyword evidence="3" id="KW-1185">Reference proteome</keyword>
<dbReference type="InterPro" id="IPR036691">
    <property type="entry name" value="Endo/exonu/phosph_ase_sf"/>
</dbReference>
<dbReference type="Proteomes" id="UP001153954">
    <property type="component" value="Unassembled WGS sequence"/>
</dbReference>
<reference evidence="2" key="1">
    <citation type="submission" date="2022-03" db="EMBL/GenBank/DDBJ databases">
        <authorList>
            <person name="Tunstrom K."/>
        </authorList>
    </citation>
    <scope>NUCLEOTIDE SEQUENCE</scope>
</reference>
<dbReference type="SUPFAM" id="SSF56219">
    <property type="entry name" value="DNase I-like"/>
    <property type="match status" value="1"/>
</dbReference>
<dbReference type="PANTHER" id="PTHR47027">
    <property type="entry name" value="REVERSE TRANSCRIPTASE DOMAIN-CONTAINING PROTEIN"/>
    <property type="match status" value="1"/>
</dbReference>
<protein>
    <recommendedName>
        <fullName evidence="1">Reverse transcriptase domain-containing protein</fullName>
    </recommendedName>
</protein>
<sequence length="728" mass="85153">MRPSPSRIDYRKDNKQATNNKYLPTRLVTVGDYDQNPPNRTETRNKNNNLKIATYNVRTLSNIEKYIELIHAIRNINIDILGLAEIRRTGCKIEEYTDHILCYVGETPGQYGVGFLIKKEYKKNIINFCGLSERVAFIQLQFSDTDLSIIQVYAPTIDSNEEDLEKFYQTLQEAHNLLGNHKNVMVIGDFNAKIGKPKINESLAMGKHWYGKRNTRGERLIQYALENKLSIMNTRFKKKNSQKWTWISPDEKTRNEIDFVMSNNPKNITNIEETLPKFDVIAEQQIKTYLCKLEAGINDLTNFDGNNIQETYNRFEFNLKNSLKSDIANKYNEHTCYFFGETTKLLIRRRTELLRTKNKSREMKKQLSILFEQTSFIDYTKAFDSIHHSSIWQALHNCQIDPTIVRTIRNIYQNSVSRVKLEVRGDEIKIARGVRQGDPLSPKLFIAVLQCIFSKLNWISEGISINNERLTHLRFADDIAIFAETPEKLENMISQLNKESKQVGLYMNLSKTKIMTNGRKGKIMLDNVELEYVEQYVYLGKQVSFSKTNNEDEINRRITCSWNKYWAHKEILKGNYDLDMKKTIMDTCILPCLTYGAQTWIFTNNISNKIRTCQRAMERSMLCLRKIEKIRSQEIRKKTKLTDALHQALKLKWSWAGHVARCTDQRWTLKSTKWIGPQGNRKVGRPKKRWADDIVPIAGKNWMQVAQDREKWRKLEEAYTLARGSYIN</sequence>
<dbReference type="GO" id="GO:0071897">
    <property type="term" value="P:DNA biosynthetic process"/>
    <property type="evidence" value="ECO:0007669"/>
    <property type="project" value="UniProtKB-ARBA"/>
</dbReference>
<dbReference type="InterPro" id="IPR000477">
    <property type="entry name" value="RT_dom"/>
</dbReference>
<gene>
    <name evidence="2" type="ORF">EEDITHA_LOCUS1076</name>
</gene>
<evidence type="ECO:0000313" key="3">
    <source>
        <dbReference type="Proteomes" id="UP001153954"/>
    </source>
</evidence>
<dbReference type="InterPro" id="IPR043502">
    <property type="entry name" value="DNA/RNA_pol_sf"/>
</dbReference>
<dbReference type="SUPFAM" id="SSF56672">
    <property type="entry name" value="DNA/RNA polymerases"/>
    <property type="match status" value="1"/>
</dbReference>
<dbReference type="EMBL" id="CAKOGL010000003">
    <property type="protein sequence ID" value="CAH2084519.1"/>
    <property type="molecule type" value="Genomic_DNA"/>
</dbReference>
<dbReference type="PANTHER" id="PTHR47027:SF20">
    <property type="entry name" value="REVERSE TRANSCRIPTASE-LIKE PROTEIN WITH RNA-DIRECTED DNA POLYMERASE DOMAIN"/>
    <property type="match status" value="1"/>
</dbReference>
<evidence type="ECO:0000313" key="2">
    <source>
        <dbReference type="EMBL" id="CAH2084519.1"/>
    </source>
</evidence>
<dbReference type="InterPro" id="IPR043128">
    <property type="entry name" value="Rev_trsase/Diguanyl_cyclase"/>
</dbReference>
<evidence type="ECO:0000259" key="1">
    <source>
        <dbReference type="PROSITE" id="PS50878"/>
    </source>
</evidence>
<dbReference type="GO" id="GO:0003824">
    <property type="term" value="F:catalytic activity"/>
    <property type="evidence" value="ECO:0007669"/>
    <property type="project" value="InterPro"/>
</dbReference>
<name>A0AAU9TGJ2_EUPED</name>
<dbReference type="CDD" id="cd09076">
    <property type="entry name" value="L1-EN"/>
    <property type="match status" value="1"/>
</dbReference>
<feature type="domain" description="Reverse transcriptase" evidence="1">
    <location>
        <begin position="308"/>
        <end position="543"/>
    </location>
</feature>
<dbReference type="AlphaFoldDB" id="A0AAU9TGJ2"/>